<dbReference type="CDD" id="cd06530">
    <property type="entry name" value="S26_SPase_I"/>
    <property type="match status" value="1"/>
</dbReference>
<comment type="similarity">
    <text evidence="3 7">Belongs to the peptidase S26 family.</text>
</comment>
<keyword evidence="10" id="KW-1185">Reference proteome</keyword>
<feature type="domain" description="Peptidase S26" evidence="8">
    <location>
        <begin position="34"/>
        <end position="221"/>
    </location>
</feature>
<evidence type="ECO:0000256" key="6">
    <source>
        <dbReference type="PIRSR" id="PIRSR600223-1"/>
    </source>
</evidence>
<comment type="catalytic activity">
    <reaction evidence="1 7">
        <text>Cleavage of hydrophobic, N-terminal signal or leader sequences from secreted and periplasmic proteins.</text>
        <dbReference type="EC" id="3.4.21.89"/>
    </reaction>
</comment>
<dbReference type="InterPro" id="IPR019533">
    <property type="entry name" value="Peptidase_S26"/>
</dbReference>
<dbReference type="PANTHER" id="PTHR43390">
    <property type="entry name" value="SIGNAL PEPTIDASE I"/>
    <property type="match status" value="1"/>
</dbReference>
<dbReference type="GO" id="GO:0005886">
    <property type="term" value="C:plasma membrane"/>
    <property type="evidence" value="ECO:0007669"/>
    <property type="project" value="UniProtKB-SubCell"/>
</dbReference>
<dbReference type="InterPro" id="IPR019757">
    <property type="entry name" value="Pept_S26A_signal_pept_1_Lys-AS"/>
</dbReference>
<accession>A0A6H0SLX7</accession>
<name>A0A6H0SLX7_9MICC</name>
<organism evidence="9 10">
    <name type="scientific">Glutamicibacter mishrai</name>
    <dbReference type="NCBI Taxonomy" id="1775880"/>
    <lineage>
        <taxon>Bacteria</taxon>
        <taxon>Bacillati</taxon>
        <taxon>Actinomycetota</taxon>
        <taxon>Actinomycetes</taxon>
        <taxon>Micrococcales</taxon>
        <taxon>Micrococcaceae</taxon>
        <taxon>Glutamicibacter</taxon>
    </lineage>
</organism>
<keyword evidence="7" id="KW-0645">Protease</keyword>
<dbReference type="Pfam" id="PF10502">
    <property type="entry name" value="Peptidase_S26"/>
    <property type="match status" value="1"/>
</dbReference>
<dbReference type="AlphaFoldDB" id="A0A6H0SLX7"/>
<feature type="active site" evidence="6">
    <location>
        <position position="64"/>
    </location>
</feature>
<gene>
    <name evidence="9" type="primary">lepB</name>
    <name evidence="9" type="ORF">D3791_15605</name>
</gene>
<evidence type="ECO:0000256" key="4">
    <source>
        <dbReference type="ARBA" id="ARBA00013208"/>
    </source>
</evidence>
<keyword evidence="5 7" id="KW-0378">Hydrolase</keyword>
<evidence type="ECO:0000256" key="2">
    <source>
        <dbReference type="ARBA" id="ARBA00004401"/>
    </source>
</evidence>
<feature type="transmembrane region" description="Helical" evidence="7">
    <location>
        <begin position="36"/>
        <end position="59"/>
    </location>
</feature>
<keyword evidence="7" id="KW-1133">Transmembrane helix</keyword>
<keyword evidence="7" id="KW-0472">Membrane</keyword>
<evidence type="ECO:0000313" key="9">
    <source>
        <dbReference type="EMBL" id="QIV88408.1"/>
    </source>
</evidence>
<evidence type="ECO:0000256" key="1">
    <source>
        <dbReference type="ARBA" id="ARBA00000677"/>
    </source>
</evidence>
<keyword evidence="7" id="KW-0812">Transmembrane</keyword>
<sequence length="245" mass="27045">MLGKREGTNQTVSAAPAENPQGKGPLYKVWRFIREIVIIVAIALALSFMIKTFFFRAYYIPSGSMEHTLEVNDRIFANLMVPGPFELNRGDVVVFRDDLGWLPPLAESPTAFENVLSFVGILPAADEQYLVKRIIGMPGDTVEYDAAVGKLKINGEAIDEPYIYTGNKPSDMEFSVTVPEGKIWVMGDHRAASADSRFHTDIQGGFVDLDSVQGRASIISWPTSRWGTVDSHDEVFANVPDATSK</sequence>
<evidence type="ECO:0000256" key="3">
    <source>
        <dbReference type="ARBA" id="ARBA00009370"/>
    </source>
</evidence>
<dbReference type="GO" id="GO:0009003">
    <property type="term" value="F:signal peptidase activity"/>
    <property type="evidence" value="ECO:0007669"/>
    <property type="project" value="UniProtKB-EC"/>
</dbReference>
<protein>
    <recommendedName>
        <fullName evidence="4 7">Signal peptidase I</fullName>
        <ecNumber evidence="4 7">3.4.21.89</ecNumber>
    </recommendedName>
</protein>
<evidence type="ECO:0000256" key="5">
    <source>
        <dbReference type="ARBA" id="ARBA00022801"/>
    </source>
</evidence>
<dbReference type="InterPro" id="IPR000223">
    <property type="entry name" value="Pept_S26A_signal_pept_1"/>
</dbReference>
<dbReference type="PANTHER" id="PTHR43390:SF1">
    <property type="entry name" value="CHLOROPLAST PROCESSING PEPTIDASE"/>
    <property type="match status" value="1"/>
</dbReference>
<dbReference type="PRINTS" id="PR00727">
    <property type="entry name" value="LEADERPTASE"/>
</dbReference>
<dbReference type="InterPro" id="IPR036286">
    <property type="entry name" value="LexA/Signal_pep-like_sf"/>
</dbReference>
<dbReference type="EC" id="3.4.21.89" evidence="4 7"/>
<evidence type="ECO:0000259" key="8">
    <source>
        <dbReference type="Pfam" id="PF10502"/>
    </source>
</evidence>
<evidence type="ECO:0000256" key="7">
    <source>
        <dbReference type="RuleBase" id="RU362042"/>
    </source>
</evidence>
<dbReference type="SUPFAM" id="SSF51306">
    <property type="entry name" value="LexA/Signal peptidase"/>
    <property type="match status" value="1"/>
</dbReference>
<dbReference type="PROSITE" id="PS00760">
    <property type="entry name" value="SPASE_I_2"/>
    <property type="match status" value="1"/>
</dbReference>
<dbReference type="GO" id="GO:0004252">
    <property type="term" value="F:serine-type endopeptidase activity"/>
    <property type="evidence" value="ECO:0007669"/>
    <property type="project" value="InterPro"/>
</dbReference>
<dbReference type="EMBL" id="CP032549">
    <property type="protein sequence ID" value="QIV88408.1"/>
    <property type="molecule type" value="Genomic_DNA"/>
</dbReference>
<comment type="subcellular location">
    <subcellularLocation>
        <location evidence="2">Cell membrane</location>
        <topology evidence="2">Single-pass type II membrane protein</topology>
    </subcellularLocation>
    <subcellularLocation>
        <location evidence="7">Membrane</location>
        <topology evidence="7">Single-pass type II membrane protein</topology>
    </subcellularLocation>
</comment>
<feature type="active site" evidence="6">
    <location>
        <position position="132"/>
    </location>
</feature>
<dbReference type="NCBIfam" id="TIGR02227">
    <property type="entry name" value="sigpep_I_bact"/>
    <property type="match status" value="1"/>
</dbReference>
<dbReference type="GO" id="GO:0006465">
    <property type="term" value="P:signal peptide processing"/>
    <property type="evidence" value="ECO:0007669"/>
    <property type="project" value="InterPro"/>
</dbReference>
<dbReference type="Proteomes" id="UP000502331">
    <property type="component" value="Chromosome"/>
</dbReference>
<dbReference type="Gene3D" id="2.10.109.10">
    <property type="entry name" value="Umud Fragment, subunit A"/>
    <property type="match status" value="1"/>
</dbReference>
<proteinExistence type="inferred from homology"/>
<dbReference type="PROSITE" id="PS00761">
    <property type="entry name" value="SPASE_I_3"/>
    <property type="match status" value="1"/>
</dbReference>
<reference evidence="9 10" key="1">
    <citation type="submission" date="2018-09" db="EMBL/GenBank/DDBJ databases">
        <title>Glutamicibacter mishrai S5-52T (LMG 29155T = KCTC 39846T).</title>
        <authorList>
            <person name="Das S.K."/>
        </authorList>
    </citation>
    <scope>NUCLEOTIDE SEQUENCE [LARGE SCALE GENOMIC DNA]</scope>
    <source>
        <strain evidence="9 10">S5-52</strain>
    </source>
</reference>
<dbReference type="InterPro" id="IPR019758">
    <property type="entry name" value="Pept_S26A_signal_pept_1_CS"/>
</dbReference>
<evidence type="ECO:0000313" key="10">
    <source>
        <dbReference type="Proteomes" id="UP000502331"/>
    </source>
</evidence>